<dbReference type="InterPro" id="IPR026444">
    <property type="entry name" value="Secre_tail"/>
</dbReference>
<feature type="domain" description="PorZ N-terminal beta-propeller" evidence="1">
    <location>
        <begin position="61"/>
        <end position="224"/>
    </location>
</feature>
<reference evidence="2 3" key="1">
    <citation type="submission" date="2019-05" db="EMBL/GenBank/DDBJ databases">
        <authorList>
            <person name="Qu J.-H."/>
        </authorList>
    </citation>
    <scope>NUCLEOTIDE SEQUENCE [LARGE SCALE GENOMIC DNA]</scope>
    <source>
        <strain evidence="2 3">T17</strain>
    </source>
</reference>
<dbReference type="RefSeq" id="WP_138366108.1">
    <property type="nucleotide sequence ID" value="NZ_VCEJ01000004.1"/>
</dbReference>
<evidence type="ECO:0000313" key="3">
    <source>
        <dbReference type="Proteomes" id="UP000306402"/>
    </source>
</evidence>
<dbReference type="NCBIfam" id="TIGR04183">
    <property type="entry name" value="Por_Secre_tail"/>
    <property type="match status" value="1"/>
</dbReference>
<protein>
    <submittedName>
        <fullName evidence="2">T9SS type A sorting domain-containing protein</fullName>
    </submittedName>
</protein>
<name>A0A5R9KWV4_9BACT</name>
<dbReference type="Pfam" id="PF07494">
    <property type="entry name" value="Reg_prop"/>
    <property type="match status" value="1"/>
</dbReference>
<dbReference type="AlphaFoldDB" id="A0A5R9KWV4"/>
<evidence type="ECO:0000259" key="1">
    <source>
        <dbReference type="Pfam" id="PF21544"/>
    </source>
</evidence>
<dbReference type="EMBL" id="VCEJ01000004">
    <property type="protein sequence ID" value="TLV00734.1"/>
    <property type="molecule type" value="Genomic_DNA"/>
</dbReference>
<dbReference type="SUPFAM" id="SSF63829">
    <property type="entry name" value="Calcium-dependent phosphotriesterase"/>
    <property type="match status" value="2"/>
</dbReference>
<organism evidence="2 3">
    <name type="scientific">Dyadobacter luticola</name>
    <dbReference type="NCBI Taxonomy" id="1979387"/>
    <lineage>
        <taxon>Bacteria</taxon>
        <taxon>Pseudomonadati</taxon>
        <taxon>Bacteroidota</taxon>
        <taxon>Cytophagia</taxon>
        <taxon>Cytophagales</taxon>
        <taxon>Spirosomataceae</taxon>
        <taxon>Dyadobacter</taxon>
    </lineage>
</organism>
<dbReference type="SUPFAM" id="SSF50978">
    <property type="entry name" value="WD40 repeat-like"/>
    <property type="match status" value="1"/>
</dbReference>
<gene>
    <name evidence="2" type="ORF">FEN17_14730</name>
</gene>
<dbReference type="Pfam" id="PF21544">
    <property type="entry name" value="PorZ_N_b_propeller"/>
    <property type="match status" value="1"/>
</dbReference>
<sequence>MKQDFFKENSSRPRQQARLLLFFLTLSFHFVSGQNSPIGSWETHFNYRLARQVIKVKNHIFCGSYNGLSSVDANNQIKTWSKIDGLHETGISSLAYDEAQNTLILAYRNGNLDFVTLDDEAKPTQIDPWRLLNETQGIPEDKSVRHIILKDQSAYLCTSFGIVILDLGQKQVKETYRYIGQDGTQVSVKQAAFSADSLFALTSQGLLAVSTSPTVNRQYFANWKAISAPGQIVSVGTFGKDIYAGIAGSGLFKREKAAWKLVYTSKSQHYNIRESQDHLVVALDNEFVTIDKTGTIQHLADPKFRMLNDAILTDERTYWAADGHNGLLTDSGTGFQSVNPAQSDTTISPRLDSVIIDLDGLSWSRLPGYLGGGILVKNTQTQQQRVLSTNVGSGSLPSQNINSLALDNDGFVWFASDKGVGYIAPQDILGGGRVDAILPVYGERKLFATEKCTAIAVEPGNRKWIGTRNGIFLFNADGTELVEKFTAADTPLPSDQINALRFDATTGRLFVDTPNGMVSYQSNASEPAENLESVTIFPNPVRPNFSGQIGFKGLVQSSTVKITTLSGRLVYQTTSQGGTASWNLDDYTGRRARGGIYMVFIVSESGSEKLAGKLAVIE</sequence>
<keyword evidence="3" id="KW-1185">Reference proteome</keyword>
<evidence type="ECO:0000313" key="2">
    <source>
        <dbReference type="EMBL" id="TLV00734.1"/>
    </source>
</evidence>
<dbReference type="OrthoDB" id="9807410at2"/>
<dbReference type="Proteomes" id="UP000306402">
    <property type="component" value="Unassembled WGS sequence"/>
</dbReference>
<accession>A0A5R9KWV4</accession>
<dbReference type="InterPro" id="IPR015943">
    <property type="entry name" value="WD40/YVTN_repeat-like_dom_sf"/>
</dbReference>
<proteinExistence type="predicted"/>
<comment type="caution">
    <text evidence="2">The sequence shown here is derived from an EMBL/GenBank/DDBJ whole genome shotgun (WGS) entry which is preliminary data.</text>
</comment>
<dbReference type="InterPro" id="IPR048954">
    <property type="entry name" value="PorZ_N"/>
</dbReference>
<dbReference type="Gene3D" id="2.130.10.10">
    <property type="entry name" value="YVTN repeat-like/Quinoprotein amine dehydrogenase"/>
    <property type="match status" value="2"/>
</dbReference>
<dbReference type="InterPro" id="IPR011110">
    <property type="entry name" value="Reg_prop"/>
</dbReference>
<dbReference type="InterPro" id="IPR036322">
    <property type="entry name" value="WD40_repeat_dom_sf"/>
</dbReference>